<dbReference type="SMART" id="SM00421">
    <property type="entry name" value="HTH_LUXR"/>
    <property type="match status" value="1"/>
</dbReference>
<dbReference type="GO" id="GO:0003677">
    <property type="term" value="F:DNA binding"/>
    <property type="evidence" value="ECO:0007669"/>
    <property type="project" value="InterPro"/>
</dbReference>
<dbReference type="PROSITE" id="PS50043">
    <property type="entry name" value="HTH_LUXR_2"/>
    <property type="match status" value="1"/>
</dbReference>
<gene>
    <name evidence="2" type="ORF">LHA_1686</name>
</gene>
<evidence type="ECO:0000313" key="2">
    <source>
        <dbReference type="EMBL" id="CEK10726.1"/>
    </source>
</evidence>
<dbReference type="EMBL" id="LN681225">
    <property type="protein sequence ID" value="CEK10726.1"/>
    <property type="molecule type" value="Genomic_DNA"/>
</dbReference>
<dbReference type="RefSeq" id="WP_082650291.1">
    <property type="nucleotide sequence ID" value="NZ_LN681225.1"/>
</dbReference>
<dbReference type="InterPro" id="IPR016032">
    <property type="entry name" value="Sig_transdc_resp-reg_C-effctor"/>
</dbReference>
<organism evidence="2 3">
    <name type="scientific">Legionella hackeliae</name>
    <dbReference type="NCBI Taxonomy" id="449"/>
    <lineage>
        <taxon>Bacteria</taxon>
        <taxon>Pseudomonadati</taxon>
        <taxon>Pseudomonadota</taxon>
        <taxon>Gammaproteobacteria</taxon>
        <taxon>Legionellales</taxon>
        <taxon>Legionellaceae</taxon>
        <taxon>Legionella</taxon>
    </lineage>
</organism>
<sequence>MKEVLINCGQCVKLLSSLTSCLDFMFLNNVDAKPMNTTDLINYTDYVNDACKDLFKMTGINHFSYVEMNEAGNYIWLESDSDYYEQCVHQHLVETAPVSILKTYPKTGFYLIDVYQEERKQFSLPVFQLLNNFGYGHSFRILEVTENHMIKLYSFEAPLGKHDINHIYLNNLDIFKKFSNYFEDQITFIRDKFNKNIIQANQVPEFTNLWDTSFRDKNSSEQTLPTMFYSAESKVQITPREKEVLFWYIKGKTSDETAKLLNVSRRTIERHFENLRDKFGCFSKNQIALKLMNMF</sequence>
<dbReference type="InterPro" id="IPR000792">
    <property type="entry name" value="Tscrpt_reg_LuxR_C"/>
</dbReference>
<dbReference type="CDD" id="cd06170">
    <property type="entry name" value="LuxR_C_like"/>
    <property type="match status" value="1"/>
</dbReference>
<reference evidence="3" key="1">
    <citation type="submission" date="2014-09" db="EMBL/GenBank/DDBJ databases">
        <authorList>
            <person name="Gomez-Valero L."/>
        </authorList>
    </citation>
    <scope>NUCLEOTIDE SEQUENCE [LARGE SCALE GENOMIC DNA]</scope>
    <source>
        <strain evidence="3">ATCC35250</strain>
    </source>
</reference>
<dbReference type="AlphaFoldDB" id="A0A0A8UT96"/>
<dbReference type="Pfam" id="PF00196">
    <property type="entry name" value="GerE"/>
    <property type="match status" value="1"/>
</dbReference>
<accession>A0A0A8UT96</accession>
<name>A0A0A8UT96_LEGHA</name>
<dbReference type="GO" id="GO:0006355">
    <property type="term" value="P:regulation of DNA-templated transcription"/>
    <property type="evidence" value="ECO:0007669"/>
    <property type="project" value="InterPro"/>
</dbReference>
<dbReference type="Gene3D" id="1.10.10.10">
    <property type="entry name" value="Winged helix-like DNA-binding domain superfamily/Winged helix DNA-binding domain"/>
    <property type="match status" value="1"/>
</dbReference>
<feature type="domain" description="HTH luxR-type" evidence="1">
    <location>
        <begin position="230"/>
        <end position="295"/>
    </location>
</feature>
<protein>
    <submittedName>
        <fullName evidence="2">Putative Transcriptional regulator, LuxR family protein</fullName>
    </submittedName>
</protein>
<dbReference type="STRING" id="449.LHA_1686"/>
<proteinExistence type="predicted"/>
<dbReference type="HOGENOM" id="CLU_1041286_0_0_6"/>
<dbReference type="InterPro" id="IPR036388">
    <property type="entry name" value="WH-like_DNA-bd_sf"/>
</dbReference>
<dbReference type="PRINTS" id="PR00038">
    <property type="entry name" value="HTHLUXR"/>
</dbReference>
<keyword evidence="3" id="KW-1185">Reference proteome</keyword>
<dbReference type="KEGG" id="lha:LHA_1686"/>
<evidence type="ECO:0000313" key="3">
    <source>
        <dbReference type="Proteomes" id="UP000032803"/>
    </source>
</evidence>
<evidence type="ECO:0000259" key="1">
    <source>
        <dbReference type="PROSITE" id="PS50043"/>
    </source>
</evidence>
<dbReference type="Proteomes" id="UP000032803">
    <property type="component" value="Chromosome I"/>
</dbReference>
<dbReference type="OrthoDB" id="5650388at2"/>
<dbReference type="SUPFAM" id="SSF46894">
    <property type="entry name" value="C-terminal effector domain of the bipartite response regulators"/>
    <property type="match status" value="1"/>
</dbReference>